<dbReference type="InterPro" id="IPR019196">
    <property type="entry name" value="ABC_transp_unknown"/>
</dbReference>
<accession>A0A7K3WS70</accession>
<feature type="transmembrane region" description="Helical" evidence="1">
    <location>
        <begin position="544"/>
        <end position="568"/>
    </location>
</feature>
<evidence type="ECO:0000259" key="3">
    <source>
        <dbReference type="Pfam" id="PF23357"/>
    </source>
</evidence>
<feature type="domain" description="ABC-type uncharacterised transport system" evidence="2">
    <location>
        <begin position="196"/>
        <end position="511"/>
    </location>
</feature>
<dbReference type="Pfam" id="PF23357">
    <property type="entry name" value="DUF7088"/>
    <property type="match status" value="1"/>
</dbReference>
<comment type="caution">
    <text evidence="4">The sequence shown here is derived from an EMBL/GenBank/DDBJ whole genome shotgun (WGS) entry which is preliminary data.</text>
</comment>
<evidence type="ECO:0000259" key="2">
    <source>
        <dbReference type="Pfam" id="PF09822"/>
    </source>
</evidence>
<dbReference type="Pfam" id="PF09822">
    <property type="entry name" value="ABC_transp_aux"/>
    <property type="match status" value="1"/>
</dbReference>
<dbReference type="InterPro" id="IPR029062">
    <property type="entry name" value="Class_I_gatase-like"/>
</dbReference>
<dbReference type="InterPro" id="IPR019863">
    <property type="entry name" value="Motility-assoc_ABC-rel_GldG"/>
</dbReference>
<dbReference type="AlphaFoldDB" id="A0A7K3WS70"/>
<name>A0A7K3WS70_9FLAO</name>
<feature type="transmembrane region" description="Helical" evidence="1">
    <location>
        <begin position="12"/>
        <end position="33"/>
    </location>
</feature>
<keyword evidence="1" id="KW-0472">Membrane</keyword>
<gene>
    <name evidence="4" type="primary">gldG</name>
    <name evidence="4" type="ORF">G3O08_12495</name>
</gene>
<protein>
    <submittedName>
        <fullName evidence="4">Gliding motility-associated ABC transporter substrate-binding protein GldG</fullName>
    </submittedName>
</protein>
<dbReference type="RefSeq" id="WP_163285718.1">
    <property type="nucleotide sequence ID" value="NZ_JAAGVY010000024.1"/>
</dbReference>
<evidence type="ECO:0000313" key="4">
    <source>
        <dbReference type="EMBL" id="NEN24324.1"/>
    </source>
</evidence>
<dbReference type="NCBIfam" id="TIGR03521">
    <property type="entry name" value="GldG"/>
    <property type="match status" value="1"/>
</dbReference>
<keyword evidence="1" id="KW-0812">Transmembrane</keyword>
<reference evidence="4 5" key="1">
    <citation type="submission" date="2020-02" db="EMBL/GenBank/DDBJ databases">
        <title>Out from the shadows clarifying the taxonomy of the family Cryomorphaceae and related taxa by utilizing the GTDB taxonomic framework.</title>
        <authorList>
            <person name="Bowman J.P."/>
        </authorList>
    </citation>
    <scope>NUCLEOTIDE SEQUENCE [LARGE SCALE GENOMIC DNA]</scope>
    <source>
        <strain evidence="4 5">QSSC 1-22</strain>
    </source>
</reference>
<feature type="domain" description="DUF7088" evidence="3">
    <location>
        <begin position="40"/>
        <end position="150"/>
    </location>
</feature>
<proteinExistence type="predicted"/>
<evidence type="ECO:0000256" key="1">
    <source>
        <dbReference type="SAM" id="Phobius"/>
    </source>
</evidence>
<organism evidence="4 5">
    <name type="scientific">Cryomorpha ignava</name>
    <dbReference type="NCBI Taxonomy" id="101383"/>
    <lineage>
        <taxon>Bacteria</taxon>
        <taxon>Pseudomonadati</taxon>
        <taxon>Bacteroidota</taxon>
        <taxon>Flavobacteriia</taxon>
        <taxon>Flavobacteriales</taxon>
        <taxon>Cryomorphaceae</taxon>
        <taxon>Cryomorpha</taxon>
    </lineage>
</organism>
<dbReference type="InterPro" id="IPR055396">
    <property type="entry name" value="DUF7088"/>
</dbReference>
<evidence type="ECO:0000313" key="5">
    <source>
        <dbReference type="Proteomes" id="UP000486602"/>
    </source>
</evidence>
<dbReference type="SUPFAM" id="SSF52317">
    <property type="entry name" value="Class I glutamine amidotransferase-like"/>
    <property type="match status" value="1"/>
</dbReference>
<dbReference type="Proteomes" id="UP000486602">
    <property type="component" value="Unassembled WGS sequence"/>
</dbReference>
<keyword evidence="5" id="KW-1185">Reference proteome</keyword>
<keyword evidence="1" id="KW-1133">Transmembrane helix</keyword>
<dbReference type="EMBL" id="JAAGVY010000024">
    <property type="protein sequence ID" value="NEN24324.1"/>
    <property type="molecule type" value="Genomic_DNA"/>
</dbReference>
<sequence>MKKRAIEKNKVWIEALLGIALFVLLAYLSTFVFKRFDLTEEKRHTLTPTTIDLVKSLDDVVYIKVFLEGDFPADYQRLSQSVKEKLDEMRAYAGDKIQYEFINPSEAPDKKSREDMYGELVKKGLQYSALQIRNKDGVSEKIVFPGALISYKNREVPLQILQNQQRITDAEMINRTINNLEYQFVNALYQVQREEKQKVAFLEGHGELSAMETKDFEIELSKYYDVDRLALDGMVDALSRNVAGEGRRVNRYDAVILAKPQEKFSEQDKYIIDQFVMNGGKVLWMIDAMQMNMDSLRTTDLTMATPLSLNLDDILFNYGVRINRNLLLDRTCAPISLLTGPKGNERSELFPWYYAPILIPEGTNPIVANVDPVITEFISSIDTVETPGVRKKVILTTSESTRILKSPARVSLNIVSINPDFGNSNRPYQPVGVLLEGEFTSNFKNRLPPDFYDAKLLDFKETSPLNRMLVIADGDIAKNGVSSDGTKFRPLGFDPAMQRKMYGNRELLINSVNYLLGDASLINVRSRSVKLRKLDDEKVLQQRYYWQAINIGLPVLIIVLFGIGQWIWRRRKYSR</sequence>